<evidence type="ECO:0000256" key="1">
    <source>
        <dbReference type="ARBA" id="ARBA00000085"/>
    </source>
</evidence>
<dbReference type="SMART" id="SM00388">
    <property type="entry name" value="HisKA"/>
    <property type="match status" value="1"/>
</dbReference>
<dbReference type="InterPro" id="IPR003661">
    <property type="entry name" value="HisK_dim/P_dom"/>
</dbReference>
<evidence type="ECO:0000256" key="2">
    <source>
        <dbReference type="ARBA" id="ARBA00012438"/>
    </source>
</evidence>
<name>A0AAD5SHT3_9FUNG</name>
<keyword evidence="8" id="KW-1185">Reference proteome</keyword>
<evidence type="ECO:0000256" key="4">
    <source>
        <dbReference type="ARBA" id="ARBA00022777"/>
    </source>
</evidence>
<gene>
    <name evidence="7" type="ORF">HK097_008859</name>
</gene>
<dbReference type="PANTHER" id="PTHR43047">
    <property type="entry name" value="TWO-COMPONENT HISTIDINE PROTEIN KINASE"/>
    <property type="match status" value="1"/>
</dbReference>
<keyword evidence="4" id="KW-0418">Kinase</keyword>
<feature type="transmembrane region" description="Helical" evidence="5">
    <location>
        <begin position="101"/>
        <end position="120"/>
    </location>
</feature>
<dbReference type="EMBL" id="JADGJD010000547">
    <property type="protein sequence ID" value="KAJ3050160.1"/>
    <property type="molecule type" value="Genomic_DNA"/>
</dbReference>
<dbReference type="InterPro" id="IPR005467">
    <property type="entry name" value="His_kinase_dom"/>
</dbReference>
<dbReference type="Gene3D" id="3.30.565.10">
    <property type="entry name" value="Histidine kinase-like ATPase, C-terminal domain"/>
    <property type="match status" value="1"/>
</dbReference>
<keyword evidence="5" id="KW-0472">Membrane</keyword>
<evidence type="ECO:0000313" key="7">
    <source>
        <dbReference type="EMBL" id="KAJ3050160.1"/>
    </source>
</evidence>
<sequence>MPYLVLLFGIYLPATFGILYVTFSKSPPYGFIKTSIIVVNGFLWGYSNTAGTLLCITKNGHGAREACYKLAGGYFQLTSLLYYGTLGPLFMLSIYRLNRTFYLAFSIGLLTIYLYIITGVPEVQQPYTYGLFLTGFYLFYWQERVERDNFKLRHQLKAQVEATRVAQGGEIREAASKRRFVSYIFHEIRVPFNTAVLGFHNMDGDGVFANLSPAQMGVLEAIKSSFSMMESVLNDVLDFQKMEEGKFELQARPFDVNSTVRTVAKGLESTAKEKNIDILVEEDGRVDVWGGKALVGDDIRFRQVLNNFLSNGLK</sequence>
<dbReference type="Proteomes" id="UP001212841">
    <property type="component" value="Unassembled WGS sequence"/>
</dbReference>
<organism evidence="7 8">
    <name type="scientific">Rhizophlyctis rosea</name>
    <dbReference type="NCBI Taxonomy" id="64517"/>
    <lineage>
        <taxon>Eukaryota</taxon>
        <taxon>Fungi</taxon>
        <taxon>Fungi incertae sedis</taxon>
        <taxon>Chytridiomycota</taxon>
        <taxon>Chytridiomycota incertae sedis</taxon>
        <taxon>Chytridiomycetes</taxon>
        <taxon>Rhizophlyctidales</taxon>
        <taxon>Rhizophlyctidaceae</taxon>
        <taxon>Rhizophlyctis</taxon>
    </lineage>
</organism>
<dbReference type="Pfam" id="PF00512">
    <property type="entry name" value="HisKA"/>
    <property type="match status" value="1"/>
</dbReference>
<feature type="non-terminal residue" evidence="7">
    <location>
        <position position="314"/>
    </location>
</feature>
<dbReference type="AlphaFoldDB" id="A0AAD5SHT3"/>
<keyword evidence="5" id="KW-0812">Transmembrane</keyword>
<accession>A0AAD5SHT3</accession>
<comment type="caution">
    <text evidence="7">The sequence shown here is derived from an EMBL/GenBank/DDBJ whole genome shotgun (WGS) entry which is preliminary data.</text>
</comment>
<dbReference type="SUPFAM" id="SSF47384">
    <property type="entry name" value="Homodimeric domain of signal transducing histidine kinase"/>
    <property type="match status" value="1"/>
</dbReference>
<evidence type="ECO:0000256" key="5">
    <source>
        <dbReference type="SAM" id="Phobius"/>
    </source>
</evidence>
<dbReference type="PROSITE" id="PS50109">
    <property type="entry name" value="HIS_KIN"/>
    <property type="match status" value="1"/>
</dbReference>
<dbReference type="GO" id="GO:0009927">
    <property type="term" value="F:histidine phosphotransfer kinase activity"/>
    <property type="evidence" value="ECO:0007669"/>
    <property type="project" value="TreeGrafter"/>
</dbReference>
<feature type="transmembrane region" description="Helical" evidence="5">
    <location>
        <begin position="74"/>
        <end position="94"/>
    </location>
</feature>
<keyword evidence="3" id="KW-0808">Transferase</keyword>
<comment type="catalytic activity">
    <reaction evidence="1">
        <text>ATP + protein L-histidine = ADP + protein N-phospho-L-histidine.</text>
        <dbReference type="EC" id="2.7.13.3"/>
    </reaction>
</comment>
<dbReference type="EC" id="2.7.13.3" evidence="2"/>
<feature type="transmembrane region" description="Helical" evidence="5">
    <location>
        <begin position="126"/>
        <end position="143"/>
    </location>
</feature>
<dbReference type="InterPro" id="IPR036097">
    <property type="entry name" value="HisK_dim/P_sf"/>
</dbReference>
<dbReference type="InterPro" id="IPR036890">
    <property type="entry name" value="HATPase_C_sf"/>
</dbReference>
<feature type="domain" description="Histidine kinase" evidence="6">
    <location>
        <begin position="183"/>
        <end position="314"/>
    </location>
</feature>
<keyword evidence="5" id="KW-1133">Transmembrane helix</keyword>
<dbReference type="Gene3D" id="1.10.287.130">
    <property type="match status" value="1"/>
</dbReference>
<proteinExistence type="predicted"/>
<dbReference type="GO" id="GO:0005886">
    <property type="term" value="C:plasma membrane"/>
    <property type="evidence" value="ECO:0007669"/>
    <property type="project" value="TreeGrafter"/>
</dbReference>
<dbReference type="CDD" id="cd00082">
    <property type="entry name" value="HisKA"/>
    <property type="match status" value="1"/>
</dbReference>
<feature type="transmembrane region" description="Helical" evidence="5">
    <location>
        <begin position="35"/>
        <end position="54"/>
    </location>
</feature>
<reference evidence="7" key="1">
    <citation type="submission" date="2020-05" db="EMBL/GenBank/DDBJ databases">
        <title>Phylogenomic resolution of chytrid fungi.</title>
        <authorList>
            <person name="Stajich J.E."/>
            <person name="Amses K."/>
            <person name="Simmons R."/>
            <person name="Seto K."/>
            <person name="Myers J."/>
            <person name="Bonds A."/>
            <person name="Quandt C.A."/>
            <person name="Barry K."/>
            <person name="Liu P."/>
            <person name="Grigoriev I."/>
            <person name="Longcore J.E."/>
            <person name="James T.Y."/>
        </authorList>
    </citation>
    <scope>NUCLEOTIDE SEQUENCE</scope>
    <source>
        <strain evidence="7">JEL0318</strain>
    </source>
</reference>
<dbReference type="PANTHER" id="PTHR43047:SF66">
    <property type="entry name" value="HISKA"/>
    <property type="match status" value="1"/>
</dbReference>
<evidence type="ECO:0000313" key="8">
    <source>
        <dbReference type="Proteomes" id="UP001212841"/>
    </source>
</evidence>
<dbReference type="SUPFAM" id="SSF55874">
    <property type="entry name" value="ATPase domain of HSP90 chaperone/DNA topoisomerase II/histidine kinase"/>
    <property type="match status" value="1"/>
</dbReference>
<protein>
    <recommendedName>
        <fullName evidence="2">histidine kinase</fullName>
        <ecNumber evidence="2">2.7.13.3</ecNumber>
    </recommendedName>
</protein>
<evidence type="ECO:0000256" key="3">
    <source>
        <dbReference type="ARBA" id="ARBA00022679"/>
    </source>
</evidence>
<feature type="transmembrane region" description="Helical" evidence="5">
    <location>
        <begin position="6"/>
        <end position="23"/>
    </location>
</feature>
<dbReference type="GO" id="GO:0000155">
    <property type="term" value="F:phosphorelay sensor kinase activity"/>
    <property type="evidence" value="ECO:0007669"/>
    <property type="project" value="InterPro"/>
</dbReference>
<evidence type="ECO:0000259" key="6">
    <source>
        <dbReference type="PROSITE" id="PS50109"/>
    </source>
</evidence>